<proteinExistence type="predicted"/>
<dbReference type="SUPFAM" id="SSF52540">
    <property type="entry name" value="P-loop containing nucleoside triphosphate hydrolases"/>
    <property type="match status" value="1"/>
</dbReference>
<gene>
    <name evidence="3" type="ORF">OG517_25325</name>
</gene>
<dbReference type="PANTHER" id="PTHR47396:SF1">
    <property type="entry name" value="ATP-DEPENDENT HELICASE IRC3-RELATED"/>
    <property type="match status" value="1"/>
</dbReference>
<evidence type="ECO:0000313" key="3">
    <source>
        <dbReference type="EMBL" id="WUQ14472.1"/>
    </source>
</evidence>
<dbReference type="PROSITE" id="PS51194">
    <property type="entry name" value="HELICASE_CTER"/>
    <property type="match status" value="1"/>
</dbReference>
<dbReference type="Gene3D" id="3.40.50.300">
    <property type="entry name" value="P-loop containing nucleotide triphosphate hydrolases"/>
    <property type="match status" value="2"/>
</dbReference>
<accession>A0ABZ1TI15</accession>
<dbReference type="InterPro" id="IPR014001">
    <property type="entry name" value="Helicase_ATP-bd"/>
</dbReference>
<feature type="domain" description="Helicase ATP-binding" evidence="1">
    <location>
        <begin position="1173"/>
        <end position="1347"/>
    </location>
</feature>
<dbReference type="InterPro" id="IPR006935">
    <property type="entry name" value="Helicase/UvrB_N"/>
</dbReference>
<name>A0ABZ1TI15_STRVG</name>
<organism evidence="3 4">
    <name type="scientific">Streptomyces virginiae</name>
    <name type="common">Streptomyces cinnamonensis</name>
    <dbReference type="NCBI Taxonomy" id="1961"/>
    <lineage>
        <taxon>Bacteria</taxon>
        <taxon>Bacillati</taxon>
        <taxon>Actinomycetota</taxon>
        <taxon>Actinomycetes</taxon>
        <taxon>Kitasatosporales</taxon>
        <taxon>Streptomycetaceae</taxon>
        <taxon>Streptomyces</taxon>
    </lineage>
</organism>
<keyword evidence="4" id="KW-1185">Reference proteome</keyword>
<keyword evidence="3" id="KW-0547">Nucleotide-binding</keyword>
<evidence type="ECO:0000259" key="2">
    <source>
        <dbReference type="PROSITE" id="PS51194"/>
    </source>
</evidence>
<dbReference type="RefSeq" id="WP_328963224.1">
    <property type="nucleotide sequence ID" value="NZ_CP108090.1"/>
</dbReference>
<protein>
    <submittedName>
        <fullName evidence="3">DEAD/DEAH box helicase family protein</fullName>
    </submittedName>
</protein>
<dbReference type="SMART" id="SM00487">
    <property type="entry name" value="DEXDc"/>
    <property type="match status" value="1"/>
</dbReference>
<evidence type="ECO:0000259" key="1">
    <source>
        <dbReference type="PROSITE" id="PS51192"/>
    </source>
</evidence>
<sequence>MSFQPSLAQSGPLSDVLRVVLDQSDRSLSTYRNDPGRILEDANGERRIQQGGYGDRQLYELVQNGADELRDRDTPGRVAVVLTQNHLYCANEGNPLSADGAETILRMSVSKKRGGQIGRFGVGVKSVLSITDTPQFFSATGSFGFDREWSARLIHEVHPQAKETPVLRMARPLDLARELREDHVLNDLFSHGAVTVVRLPLLPGAAARLGRDLRAFPREFPLFSPHVGMIDLEDRRENSRFRRSLSGTREGTVHTLLVSDNGGTPERETWRVFTVPYSPTAKTREASGELHDRPVIDISWAVPESRRELGAFWAYFPTHYPMTLRGILNAAWKTNEDRQHLVDGTPLNDELLGAAAGLVAASLPALTDPADPARHLAHLPGRYKERRNWADGHVIQGVWREAAARPSLPDQDGVLRKPSALRVHPEELRPEWLDLWASHPARPAAWVHRSVETDRDRRGKLGHILEAAHHERATVQEWLEALVTDGTPAASACALRILAAMIRGNSPYVPEARQARVLLTEAHGLVAPRPNTVFRRVLDDSLPNEMVYVHPEIATVRELSADLDTIGIHEADALGRFEAVVDQGFARYGESSWEEFWKLSRRAGAGQSIRILNERVANPTGVLRVRTLAGAFSSIESCLLPGPVVPADGSRDAALAIDSRFHRDDLLVLRDLGARSGPDVDQDPTGEPWFESYAEAMHKAYCATLPASSARPNRATMRMQGASPAGPLGFLTRLSEEGRADFVAAMPDRGMVRNWTRQVGKQSRTQEPAPSPLRWMVTRYGYARTDRELLPLRECVGPQLSPYAAVLPVARLSPAQADALEMPGTLDKVPQRVWNKIHERIAASADDAFLGNAYTLLTRADAGFPEGVETRCRIGTEWGHRPDTDIAVTSVREEYDGLVRESVPALLVDTPEDAELLRTRWDMCSPGDKITKELSHASEAEPELLLNRFPSLRLRTDLATADAWFQSCTRLEEIIRTDHSYRPVALKSALDGRVALISHPEDELEILHESSKVFGWRLSRAECRQVIALQEQQRANEKLQRVVHAESVTDKLLLLIGEEALRTGLPPGLWEDELHVSGKEPDGQRIAELAYNSEKDGVLRHYAKAIASRWAEAPNSYGGDTAARQFVNRLGFPEAFAGARPVSPPAMEQVVGPVDFPRLHDYQEQLAQNLFYLLTDPDPKRAMLCMPTGSGKTRVAAEAVIRAIKHRRPTGPILWIAQSEELCEQAVQSWKFVWSKVGAERETLSISRLWGANSATDIRSTVHLVVAVDAKLERHLDTEAYAWLREASAVIVDEAHTSLSRRYTRLFELLGISRNNRTERPLVGLTATPFRSTNEDETQRLVQRYGRSRLDKGVLDPDPYPQLQDMKVLARVEQRVLRGATVTMSASELSKVDTFGALPATVEDRLAFDHERNRMLVDEIASLPADWPVLLFATSVAHAKVIAAKLNGMGVSADSIDSATPTATRRKRVDDFRENRIRVLANYGVLTQGFDAPATRVVVVSRPTYSPNVYQQMIGRGLRGPANGGKDTCLILNVDDNIENYGHKLAFTEFEHLWGRK</sequence>
<dbReference type="GO" id="GO:0004386">
    <property type="term" value="F:helicase activity"/>
    <property type="evidence" value="ECO:0007669"/>
    <property type="project" value="UniProtKB-KW"/>
</dbReference>
<dbReference type="EMBL" id="CP108090">
    <property type="protein sequence ID" value="WUQ14472.1"/>
    <property type="molecule type" value="Genomic_DNA"/>
</dbReference>
<feature type="domain" description="Helicase C-terminal" evidence="2">
    <location>
        <begin position="1415"/>
        <end position="1557"/>
    </location>
</feature>
<dbReference type="InterPro" id="IPR050742">
    <property type="entry name" value="Helicase_Restrict-Modif_Enz"/>
</dbReference>
<dbReference type="Pfam" id="PF00271">
    <property type="entry name" value="Helicase_C"/>
    <property type="match status" value="1"/>
</dbReference>
<keyword evidence="3" id="KW-0067">ATP-binding</keyword>
<dbReference type="Pfam" id="PF04851">
    <property type="entry name" value="ResIII"/>
    <property type="match status" value="1"/>
</dbReference>
<reference evidence="3" key="1">
    <citation type="submission" date="2022-10" db="EMBL/GenBank/DDBJ databases">
        <title>The complete genomes of actinobacterial strains from the NBC collection.</title>
        <authorList>
            <person name="Joergensen T.S."/>
            <person name="Alvarez Arevalo M."/>
            <person name="Sterndorff E.B."/>
            <person name="Faurdal D."/>
            <person name="Vuksanovic O."/>
            <person name="Mourched A.-S."/>
            <person name="Charusanti P."/>
            <person name="Shaw S."/>
            <person name="Blin K."/>
            <person name="Weber T."/>
        </authorList>
    </citation>
    <scope>NUCLEOTIDE SEQUENCE</scope>
    <source>
        <strain evidence="3">NBC_00248</strain>
    </source>
</reference>
<dbReference type="InterPro" id="IPR036890">
    <property type="entry name" value="HATPase_C_sf"/>
</dbReference>
<keyword evidence="3" id="KW-0378">Hydrolase</keyword>
<dbReference type="Proteomes" id="UP001432039">
    <property type="component" value="Chromosome"/>
</dbReference>
<dbReference type="SMART" id="SM00490">
    <property type="entry name" value="HELICc"/>
    <property type="match status" value="1"/>
</dbReference>
<dbReference type="InterPro" id="IPR001650">
    <property type="entry name" value="Helicase_C-like"/>
</dbReference>
<dbReference type="PROSITE" id="PS51192">
    <property type="entry name" value="HELICASE_ATP_BIND_1"/>
    <property type="match status" value="1"/>
</dbReference>
<dbReference type="InterPro" id="IPR027417">
    <property type="entry name" value="P-loop_NTPase"/>
</dbReference>
<dbReference type="SUPFAM" id="SSF55874">
    <property type="entry name" value="ATPase domain of HSP90 chaperone/DNA topoisomerase II/histidine kinase"/>
    <property type="match status" value="1"/>
</dbReference>
<dbReference type="PANTHER" id="PTHR47396">
    <property type="entry name" value="TYPE I RESTRICTION ENZYME ECOKI R PROTEIN"/>
    <property type="match status" value="1"/>
</dbReference>
<dbReference type="NCBIfam" id="NF047352">
    <property type="entry name" value="P_loop_sacsin"/>
    <property type="match status" value="1"/>
</dbReference>
<keyword evidence="3" id="KW-0347">Helicase</keyword>
<evidence type="ECO:0000313" key="4">
    <source>
        <dbReference type="Proteomes" id="UP001432039"/>
    </source>
</evidence>